<dbReference type="Proteomes" id="UP001162811">
    <property type="component" value="Unassembled WGS sequence"/>
</dbReference>
<evidence type="ECO:0000313" key="3">
    <source>
        <dbReference type="EMBL" id="MCO5399064.1"/>
    </source>
</evidence>
<evidence type="ECO:0000256" key="1">
    <source>
        <dbReference type="SAM" id="MobiDB-lite"/>
    </source>
</evidence>
<comment type="caution">
    <text evidence="3">The sequence shown here is derived from an EMBL/GenBank/DDBJ whole genome shotgun (WGS) entry which is preliminary data.</text>
</comment>
<feature type="domain" description="VOC" evidence="2">
    <location>
        <begin position="15"/>
        <end position="122"/>
    </location>
</feature>
<dbReference type="RefSeq" id="WP_252680720.1">
    <property type="nucleotide sequence ID" value="NZ_JAMXHT010000004.1"/>
</dbReference>
<evidence type="ECO:0000313" key="4">
    <source>
        <dbReference type="Proteomes" id="UP001162811"/>
    </source>
</evidence>
<dbReference type="PANTHER" id="PTHR21366">
    <property type="entry name" value="GLYOXALASE FAMILY PROTEIN"/>
    <property type="match status" value="1"/>
</dbReference>
<organism evidence="3 4">
    <name type="scientific">Ralstonia soli</name>
    <dbReference type="NCBI Taxonomy" id="2953896"/>
    <lineage>
        <taxon>Bacteria</taxon>
        <taxon>Pseudomonadati</taxon>
        <taxon>Pseudomonadota</taxon>
        <taxon>Betaproteobacteria</taxon>
        <taxon>Burkholderiales</taxon>
        <taxon>Burkholderiaceae</taxon>
        <taxon>Ralstonia</taxon>
    </lineage>
</organism>
<dbReference type="Pfam" id="PF00903">
    <property type="entry name" value="Glyoxalase"/>
    <property type="match status" value="1"/>
</dbReference>
<reference evidence="3" key="2">
    <citation type="journal article" date="2023" name="Front. Microbiol.">
        <title>Ralstonia chuxiongensis sp. nov., Ralstonia mojiangensis sp. nov., and Ralstonia soli sp. nov., isolated from tobacco fields, are three novel species in the family Burkholderiaceae.</title>
        <authorList>
            <person name="Lu C.H."/>
            <person name="Zhang Y.Y."/>
            <person name="Jiang N."/>
            <person name="Chen W."/>
            <person name="Shao X."/>
            <person name="Zhao Z.M."/>
            <person name="Lu W.L."/>
            <person name="Hu X."/>
            <person name="Xi Y.X."/>
            <person name="Zou S.Y."/>
            <person name="Wei Q.J."/>
            <person name="Lin Z.L."/>
            <person name="Gong L."/>
            <person name="Gai X.T."/>
            <person name="Zhang L.Q."/>
            <person name="Li J.Y."/>
            <person name="Jin Y."/>
            <person name="Xia Z.Y."/>
        </authorList>
    </citation>
    <scope>NUCLEOTIDE SEQUENCE</scope>
    <source>
        <strain evidence="3">21MJYT02-11</strain>
    </source>
</reference>
<gene>
    <name evidence="3" type="ORF">NG900_12755</name>
</gene>
<proteinExistence type="predicted"/>
<feature type="domain" description="VOC" evidence="2">
    <location>
        <begin position="158"/>
        <end position="273"/>
    </location>
</feature>
<dbReference type="SUPFAM" id="SSF54593">
    <property type="entry name" value="Glyoxalase/Bleomycin resistance protein/Dihydroxybiphenyl dioxygenase"/>
    <property type="match status" value="1"/>
</dbReference>
<dbReference type="Gene3D" id="3.10.180.10">
    <property type="entry name" value="2,3-Dihydroxybiphenyl 1,2-Dioxygenase, domain 1"/>
    <property type="match status" value="2"/>
</dbReference>
<evidence type="ECO:0000259" key="2">
    <source>
        <dbReference type="PROSITE" id="PS51819"/>
    </source>
</evidence>
<keyword evidence="4" id="KW-1185">Reference proteome</keyword>
<dbReference type="EMBL" id="JAMXHT010000004">
    <property type="protein sequence ID" value="MCO5399064.1"/>
    <property type="molecule type" value="Genomic_DNA"/>
</dbReference>
<dbReference type="InterPro" id="IPR029068">
    <property type="entry name" value="Glyas_Bleomycin-R_OHBP_Dase"/>
</dbReference>
<sequence length="314" mass="34789">MSWNQPGESRYGVHSIDHFALEVPSLGQASNFFTSFGLNVEHRGGQLELRTFGNPHIWARIYEGPRKRLAYLSLNCYADEFDTLVAQVRANDARPAPAEAYVSGEGHWFVDPDGNLIQIRIGPKTTLSALAPRVDSPPRAGQRSVHGHRDAKTVTPRRLSHVLMFSSDINRSIVFYCDVLGLRLSDRSRDLVAFMHARHGSDHHLIAFAASDAKGWHHSAWDVAGVDEVGLGAAQMCKAGYTEGWGTGRHVLGSNYFYYVRDPWGSFAEYSADIDFVPPGANWPAGDHPPEDSLYLWGPDVPPYFILNTEADAA</sequence>
<reference evidence="3" key="1">
    <citation type="submission" date="2022-06" db="EMBL/GenBank/DDBJ databases">
        <authorList>
            <person name="Lu C.-H."/>
        </authorList>
    </citation>
    <scope>NUCLEOTIDE SEQUENCE</scope>
    <source>
        <strain evidence="3">21MJYT02-11</strain>
    </source>
</reference>
<dbReference type="PROSITE" id="PS51819">
    <property type="entry name" value="VOC"/>
    <property type="match status" value="2"/>
</dbReference>
<name>A0ABT1ALA7_9RALS</name>
<feature type="region of interest" description="Disordered" evidence="1">
    <location>
        <begin position="131"/>
        <end position="151"/>
    </location>
</feature>
<dbReference type="InterPro" id="IPR037523">
    <property type="entry name" value="VOC_core"/>
</dbReference>
<dbReference type="PANTHER" id="PTHR21366:SF14">
    <property type="entry name" value="GLYOXALASE DOMAIN-CONTAINING PROTEIN 5"/>
    <property type="match status" value="1"/>
</dbReference>
<protein>
    <submittedName>
        <fullName evidence="3">VOC family protein</fullName>
    </submittedName>
</protein>
<dbReference type="InterPro" id="IPR050383">
    <property type="entry name" value="GlyoxalaseI/FosfomycinResist"/>
</dbReference>
<dbReference type="InterPro" id="IPR004360">
    <property type="entry name" value="Glyas_Fos-R_dOase_dom"/>
</dbReference>
<accession>A0ABT1ALA7</accession>